<evidence type="ECO:0000256" key="1">
    <source>
        <dbReference type="SAM" id="Phobius"/>
    </source>
</evidence>
<name>A0ABY5BN94_9LACO</name>
<protein>
    <submittedName>
        <fullName evidence="2">Uncharacterized protein</fullName>
    </submittedName>
</protein>
<keyword evidence="3" id="KW-1185">Reference proteome</keyword>
<feature type="transmembrane region" description="Helical" evidence="1">
    <location>
        <begin position="42"/>
        <end position="61"/>
    </location>
</feature>
<reference evidence="2" key="1">
    <citation type="submission" date="2022-05" db="EMBL/GenBank/DDBJ databases">
        <authorList>
            <person name="Oliphant S.A."/>
            <person name="Watson-Haigh N.S."/>
            <person name="Sumby K.M."/>
            <person name="Gardner J.M."/>
            <person name="Jiranek V."/>
        </authorList>
    </citation>
    <scope>NUCLEOTIDE SEQUENCE</scope>
    <source>
        <strain evidence="2">KI16_H9</strain>
    </source>
</reference>
<feature type="transmembrane region" description="Helical" evidence="1">
    <location>
        <begin position="67"/>
        <end position="90"/>
    </location>
</feature>
<keyword evidence="1" id="KW-0472">Membrane</keyword>
<gene>
    <name evidence="2" type="ORF">M3M35_00315</name>
</gene>
<keyword evidence="1" id="KW-1133">Transmembrane helix</keyword>
<evidence type="ECO:0000313" key="3">
    <source>
        <dbReference type="Proteomes" id="UP001056707"/>
    </source>
</evidence>
<dbReference type="EMBL" id="CP097116">
    <property type="protein sequence ID" value="USS85153.1"/>
    <property type="molecule type" value="Genomic_DNA"/>
</dbReference>
<dbReference type="Proteomes" id="UP001056707">
    <property type="component" value="Chromosome"/>
</dbReference>
<accession>A0ABY5BN94</accession>
<dbReference type="RefSeq" id="WP_252750048.1">
    <property type="nucleotide sequence ID" value="NZ_CP097116.1"/>
</dbReference>
<organism evidence="2 3">
    <name type="scientific">Fructilactobacillus myrtifloralis</name>
    <dbReference type="NCBI Taxonomy" id="2940301"/>
    <lineage>
        <taxon>Bacteria</taxon>
        <taxon>Bacillati</taxon>
        <taxon>Bacillota</taxon>
        <taxon>Bacilli</taxon>
        <taxon>Lactobacillales</taxon>
        <taxon>Lactobacillaceae</taxon>
        <taxon>Fructilactobacillus</taxon>
    </lineage>
</organism>
<keyword evidence="1" id="KW-0812">Transmembrane</keyword>
<proteinExistence type="predicted"/>
<feature type="transmembrane region" description="Helical" evidence="1">
    <location>
        <begin position="6"/>
        <end position="21"/>
    </location>
</feature>
<sequence length="93" mass="10276">MINGLALVFAALLAVNGSYFLRHQKRPFLLFHPERYPALQRILRISGSVLLLIALLTVIAVCLDNQILLVIALIAGCGGCLIPEFCLIPFMNR</sequence>
<evidence type="ECO:0000313" key="2">
    <source>
        <dbReference type="EMBL" id="USS85153.1"/>
    </source>
</evidence>